<evidence type="ECO:0000256" key="2">
    <source>
        <dbReference type="ARBA" id="ARBA00022448"/>
    </source>
</evidence>
<dbReference type="Proteomes" id="UP001589619">
    <property type="component" value="Unassembled WGS sequence"/>
</dbReference>
<reference evidence="9 10" key="1">
    <citation type="submission" date="2024-09" db="EMBL/GenBank/DDBJ databases">
        <authorList>
            <person name="Sun Q."/>
            <person name="Mori K."/>
        </authorList>
    </citation>
    <scope>NUCLEOTIDE SEQUENCE [LARGE SCALE GENOMIC DNA]</scope>
    <source>
        <strain evidence="9 10">JCM 12520</strain>
    </source>
</reference>
<keyword evidence="3" id="KW-1003">Cell membrane</keyword>
<comment type="subcellular location">
    <subcellularLocation>
        <location evidence="1 7">Cell membrane</location>
        <topology evidence="1 7">Multi-pass membrane protein</topology>
    </subcellularLocation>
</comment>
<name>A0ABV5W326_9BACL</name>
<feature type="transmembrane region" description="Helical" evidence="7">
    <location>
        <begin position="305"/>
        <end position="327"/>
    </location>
</feature>
<dbReference type="PROSITE" id="PS50928">
    <property type="entry name" value="ABC_TM1"/>
    <property type="match status" value="1"/>
</dbReference>
<organism evidence="9 10">
    <name type="scientific">Paenibacillus hodogayensis</name>
    <dbReference type="NCBI Taxonomy" id="279208"/>
    <lineage>
        <taxon>Bacteria</taxon>
        <taxon>Bacillati</taxon>
        <taxon>Bacillota</taxon>
        <taxon>Bacilli</taxon>
        <taxon>Bacillales</taxon>
        <taxon>Paenibacillaceae</taxon>
        <taxon>Paenibacillus</taxon>
    </lineage>
</organism>
<evidence type="ECO:0000256" key="7">
    <source>
        <dbReference type="RuleBase" id="RU363032"/>
    </source>
</evidence>
<feature type="transmembrane region" description="Helical" evidence="7">
    <location>
        <begin position="199"/>
        <end position="219"/>
    </location>
</feature>
<feature type="transmembrane region" description="Helical" evidence="7">
    <location>
        <begin position="347"/>
        <end position="373"/>
    </location>
</feature>
<dbReference type="EMBL" id="JBHMAG010000017">
    <property type="protein sequence ID" value="MFB9754969.1"/>
    <property type="molecule type" value="Genomic_DNA"/>
</dbReference>
<feature type="transmembrane region" description="Helical" evidence="7">
    <location>
        <begin position="105"/>
        <end position="128"/>
    </location>
</feature>
<dbReference type="InterPro" id="IPR051393">
    <property type="entry name" value="ABC_transporter_permease"/>
</dbReference>
<dbReference type="InterPro" id="IPR035906">
    <property type="entry name" value="MetI-like_sf"/>
</dbReference>
<keyword evidence="2 7" id="KW-0813">Transport</keyword>
<evidence type="ECO:0000256" key="5">
    <source>
        <dbReference type="ARBA" id="ARBA00022989"/>
    </source>
</evidence>
<dbReference type="Pfam" id="PF00528">
    <property type="entry name" value="BPD_transp_1"/>
    <property type="match status" value="1"/>
</dbReference>
<keyword evidence="6 7" id="KW-0472">Membrane</keyword>
<gene>
    <name evidence="9" type="ORF">ACFFNY_25630</name>
</gene>
<proteinExistence type="inferred from homology"/>
<comment type="similarity">
    <text evidence="7">Belongs to the binding-protein-dependent transport system permease family.</text>
</comment>
<evidence type="ECO:0000256" key="3">
    <source>
        <dbReference type="ARBA" id="ARBA00022475"/>
    </source>
</evidence>
<keyword evidence="5 7" id="KW-1133">Transmembrane helix</keyword>
<dbReference type="PANTHER" id="PTHR30193:SF37">
    <property type="entry name" value="INNER MEMBRANE ABC TRANSPORTER PERMEASE PROTEIN YCJO"/>
    <property type="match status" value="1"/>
</dbReference>
<evidence type="ECO:0000259" key="8">
    <source>
        <dbReference type="PROSITE" id="PS50928"/>
    </source>
</evidence>
<accession>A0ABV5W326</accession>
<keyword evidence="4 7" id="KW-0812">Transmembrane</keyword>
<feature type="transmembrane region" description="Helical" evidence="7">
    <location>
        <begin position="168"/>
        <end position="187"/>
    </location>
</feature>
<evidence type="ECO:0000313" key="9">
    <source>
        <dbReference type="EMBL" id="MFB9754969.1"/>
    </source>
</evidence>
<dbReference type="InterPro" id="IPR000515">
    <property type="entry name" value="MetI-like"/>
</dbReference>
<feature type="domain" description="ABC transmembrane type-1" evidence="8">
    <location>
        <begin position="162"/>
        <end position="374"/>
    </location>
</feature>
<dbReference type="CDD" id="cd06261">
    <property type="entry name" value="TM_PBP2"/>
    <property type="match status" value="1"/>
</dbReference>
<sequence>MHGNWVVDRPNRRAGEHFGERMRTMGEAVRRETIHDAARKQDWTGARRTACGTDSGRVCRGDWALEYGDIGGMSKSMESLTTVSIRRRVPAVRSGWRYRYVLKPLLFLLPALVLYAVFFVYPFVYTLFLSFHEWDMISPDRTFVGLDNFRQLLHDETFWTVLKNTVRYVLMTLPVSMAIGLTLALLTESLIRGRAVYRFVFYLPVVSSIAVIALVWSFMYNPHDGLVNENLGMLGIRGPNWLSQSGTSLWAVAIVGIWKSFGAEMLFFISGLKSIDRGLYEAASIDGAGRFQQLVRIKLPLLSPVLLFLVIVGIISSFQSFALIAILTKGGPNNSSNVLVYEVYQEAFQYFNVGKAAAISIVMFLLVAFVTVVQLRLSRNTVHYQ</sequence>
<protein>
    <submittedName>
        <fullName evidence="9">Carbohydrate ABC transporter permease</fullName>
    </submittedName>
</protein>
<dbReference type="SUPFAM" id="SSF161098">
    <property type="entry name" value="MetI-like"/>
    <property type="match status" value="1"/>
</dbReference>
<evidence type="ECO:0000313" key="10">
    <source>
        <dbReference type="Proteomes" id="UP001589619"/>
    </source>
</evidence>
<evidence type="ECO:0000256" key="4">
    <source>
        <dbReference type="ARBA" id="ARBA00022692"/>
    </source>
</evidence>
<dbReference type="PANTHER" id="PTHR30193">
    <property type="entry name" value="ABC TRANSPORTER PERMEASE PROTEIN"/>
    <property type="match status" value="1"/>
</dbReference>
<keyword evidence="10" id="KW-1185">Reference proteome</keyword>
<dbReference type="Gene3D" id="1.10.3720.10">
    <property type="entry name" value="MetI-like"/>
    <property type="match status" value="1"/>
</dbReference>
<comment type="caution">
    <text evidence="9">The sequence shown here is derived from an EMBL/GenBank/DDBJ whole genome shotgun (WGS) entry which is preliminary data.</text>
</comment>
<evidence type="ECO:0000256" key="1">
    <source>
        <dbReference type="ARBA" id="ARBA00004651"/>
    </source>
</evidence>
<feature type="transmembrane region" description="Helical" evidence="7">
    <location>
        <begin position="249"/>
        <end position="269"/>
    </location>
</feature>
<dbReference type="RefSeq" id="WP_344909088.1">
    <property type="nucleotide sequence ID" value="NZ_BAAAYO010000007.1"/>
</dbReference>
<dbReference type="SUPFAM" id="SSF160964">
    <property type="entry name" value="MalF N-terminal region-like"/>
    <property type="match status" value="1"/>
</dbReference>
<evidence type="ECO:0000256" key="6">
    <source>
        <dbReference type="ARBA" id="ARBA00023136"/>
    </source>
</evidence>